<sequence>MAVQRTTSTTTTKTMSWLSGGDTRKTRRNPFRIYDKSPPLTLGILSFEAAKTMSRLISMYASLSDDEVADLREGAIRSRGVAFLNSSDETFLLNVACAEKIEDLNRAVGTICRLGRKCTDEGLLRFDQVYAEMNLGVLDLSSIEFDSKVVLKLVEKMERYVNATSNLHAVLGSLTELEISERKIKQWKRSVGRKLSNRTNIDYFNEKIAFQRRQVKYYRDNSIWNQTFDQIVGLMAQLVCIIYARICVVFGRFVPGLPRVSANVKPNKLQQKISRRIHPITDTSYCLIQGRDVYKLSISKSGLIPQPSRKIGGSPWVSKLRPLTPKSEETGMVNWSPLSIGKSKRAHQLATDSTVGGAGLAARYANIITQAESYLHAPLNINEEARAHMYEMLPENLKATVRGKLWGHWSTRLVEEVEEEDNDDEDYDDERRRSCSYSYRSLANGWRDALEEMMRWLGPVAHDTVKWQQERNLEKQRFDVKPTVSLFQTLYFSDLEKTEAAIVEVLVGLSCIYRYEYKWPVGSRPGDPCR</sequence>
<dbReference type="PANTHER" id="PTHR31371">
    <property type="entry name" value="BNAC09G50660D PROTEIN"/>
    <property type="match status" value="1"/>
</dbReference>
<feature type="region of interest" description="Disordered" evidence="1">
    <location>
        <begin position="1"/>
        <end position="30"/>
    </location>
</feature>
<name>A0ABQ8HMZ9_9ROSI</name>
<dbReference type="EMBL" id="JAFEMO010000008">
    <property type="protein sequence ID" value="KAH7565735.1"/>
    <property type="molecule type" value="Genomic_DNA"/>
</dbReference>
<comment type="caution">
    <text evidence="4">The sequence shown here is derived from an EMBL/GenBank/DDBJ whole genome shotgun (WGS) entry which is preliminary data.</text>
</comment>
<feature type="domain" description="DUF668" evidence="2">
    <location>
        <begin position="354"/>
        <end position="466"/>
    </location>
</feature>
<evidence type="ECO:0000259" key="3">
    <source>
        <dbReference type="Pfam" id="PF11961"/>
    </source>
</evidence>
<proteinExistence type="predicted"/>
<evidence type="ECO:0000259" key="2">
    <source>
        <dbReference type="Pfam" id="PF05003"/>
    </source>
</evidence>
<dbReference type="InterPro" id="IPR007700">
    <property type="entry name" value="DUF668"/>
</dbReference>
<dbReference type="Proteomes" id="UP000827721">
    <property type="component" value="Unassembled WGS sequence"/>
</dbReference>
<accession>A0ABQ8HMZ9</accession>
<dbReference type="InterPro" id="IPR021864">
    <property type="entry name" value="DUF3475"/>
</dbReference>
<feature type="domain" description="DUF3475" evidence="3">
    <location>
        <begin position="44"/>
        <end position="100"/>
    </location>
</feature>
<protein>
    <submittedName>
        <fullName evidence="4">Uncharacterized protein</fullName>
    </submittedName>
</protein>
<keyword evidence="5" id="KW-1185">Reference proteome</keyword>
<evidence type="ECO:0000313" key="5">
    <source>
        <dbReference type="Proteomes" id="UP000827721"/>
    </source>
</evidence>
<evidence type="ECO:0000313" key="4">
    <source>
        <dbReference type="EMBL" id="KAH7565735.1"/>
    </source>
</evidence>
<dbReference type="PANTHER" id="PTHR31371:SF13">
    <property type="entry name" value="OS05G0457600 PROTEIN"/>
    <property type="match status" value="1"/>
</dbReference>
<feature type="compositionally biased region" description="Low complexity" evidence="1">
    <location>
        <begin position="1"/>
        <end position="14"/>
    </location>
</feature>
<dbReference type="Pfam" id="PF11961">
    <property type="entry name" value="DUF3475"/>
    <property type="match status" value="1"/>
</dbReference>
<dbReference type="Pfam" id="PF05003">
    <property type="entry name" value="DUF668"/>
    <property type="match status" value="1"/>
</dbReference>
<organism evidence="4 5">
    <name type="scientific">Xanthoceras sorbifolium</name>
    <dbReference type="NCBI Taxonomy" id="99658"/>
    <lineage>
        <taxon>Eukaryota</taxon>
        <taxon>Viridiplantae</taxon>
        <taxon>Streptophyta</taxon>
        <taxon>Embryophyta</taxon>
        <taxon>Tracheophyta</taxon>
        <taxon>Spermatophyta</taxon>
        <taxon>Magnoliopsida</taxon>
        <taxon>eudicotyledons</taxon>
        <taxon>Gunneridae</taxon>
        <taxon>Pentapetalae</taxon>
        <taxon>rosids</taxon>
        <taxon>malvids</taxon>
        <taxon>Sapindales</taxon>
        <taxon>Sapindaceae</taxon>
        <taxon>Xanthoceroideae</taxon>
        <taxon>Xanthoceras</taxon>
    </lineage>
</organism>
<reference evidence="4 5" key="1">
    <citation type="submission" date="2021-02" db="EMBL/GenBank/DDBJ databases">
        <title>Plant Genome Project.</title>
        <authorList>
            <person name="Zhang R.-G."/>
        </authorList>
    </citation>
    <scope>NUCLEOTIDE SEQUENCE [LARGE SCALE GENOMIC DNA]</scope>
    <source>
        <tissue evidence="4">Leaves</tissue>
    </source>
</reference>
<gene>
    <name evidence="4" type="ORF">JRO89_XS08G0008500</name>
</gene>
<evidence type="ECO:0000256" key="1">
    <source>
        <dbReference type="SAM" id="MobiDB-lite"/>
    </source>
</evidence>